<evidence type="ECO:0000313" key="4">
    <source>
        <dbReference type="Proteomes" id="UP000054558"/>
    </source>
</evidence>
<reference evidence="3 4" key="1">
    <citation type="journal article" date="2014" name="Nat. Commun.">
        <title>Klebsormidium flaccidum genome reveals primary factors for plant terrestrial adaptation.</title>
        <authorList>
            <person name="Hori K."/>
            <person name="Maruyama F."/>
            <person name="Fujisawa T."/>
            <person name="Togashi T."/>
            <person name="Yamamoto N."/>
            <person name="Seo M."/>
            <person name="Sato S."/>
            <person name="Yamada T."/>
            <person name="Mori H."/>
            <person name="Tajima N."/>
            <person name="Moriyama T."/>
            <person name="Ikeuchi M."/>
            <person name="Watanabe M."/>
            <person name="Wada H."/>
            <person name="Kobayashi K."/>
            <person name="Saito M."/>
            <person name="Masuda T."/>
            <person name="Sasaki-Sekimoto Y."/>
            <person name="Mashiguchi K."/>
            <person name="Awai K."/>
            <person name="Shimojima M."/>
            <person name="Masuda S."/>
            <person name="Iwai M."/>
            <person name="Nobusawa T."/>
            <person name="Narise T."/>
            <person name="Kondo S."/>
            <person name="Saito H."/>
            <person name="Sato R."/>
            <person name="Murakawa M."/>
            <person name="Ihara Y."/>
            <person name="Oshima-Yamada Y."/>
            <person name="Ohtaka K."/>
            <person name="Satoh M."/>
            <person name="Sonobe K."/>
            <person name="Ishii M."/>
            <person name="Ohtani R."/>
            <person name="Kanamori-Sato M."/>
            <person name="Honoki R."/>
            <person name="Miyazaki D."/>
            <person name="Mochizuki H."/>
            <person name="Umetsu J."/>
            <person name="Higashi K."/>
            <person name="Shibata D."/>
            <person name="Kamiya Y."/>
            <person name="Sato N."/>
            <person name="Nakamura Y."/>
            <person name="Tabata S."/>
            <person name="Ida S."/>
            <person name="Kurokawa K."/>
            <person name="Ohta H."/>
        </authorList>
    </citation>
    <scope>NUCLEOTIDE SEQUENCE [LARGE SCALE GENOMIC DNA]</scope>
    <source>
        <strain evidence="3 4">NIES-2285</strain>
    </source>
</reference>
<dbReference type="EMBL" id="DF237090">
    <property type="protein sequence ID" value="GAQ83261.1"/>
    <property type="molecule type" value="Genomic_DNA"/>
</dbReference>
<feature type="region of interest" description="Disordered" evidence="1">
    <location>
        <begin position="290"/>
        <end position="333"/>
    </location>
</feature>
<proteinExistence type="predicted"/>
<gene>
    <name evidence="3" type="ORF">KFL_001410190</name>
</gene>
<evidence type="ECO:0000256" key="1">
    <source>
        <dbReference type="SAM" id="MobiDB-lite"/>
    </source>
</evidence>
<evidence type="ECO:0000256" key="2">
    <source>
        <dbReference type="SAM" id="Phobius"/>
    </source>
</evidence>
<name>A0A0U9HJQ7_KLENI</name>
<organism evidence="3 4">
    <name type="scientific">Klebsormidium nitens</name>
    <name type="common">Green alga</name>
    <name type="synonym">Ulothrix nitens</name>
    <dbReference type="NCBI Taxonomy" id="105231"/>
    <lineage>
        <taxon>Eukaryota</taxon>
        <taxon>Viridiplantae</taxon>
        <taxon>Streptophyta</taxon>
        <taxon>Klebsormidiophyceae</taxon>
        <taxon>Klebsormidiales</taxon>
        <taxon>Klebsormidiaceae</taxon>
        <taxon>Klebsormidium</taxon>
    </lineage>
</organism>
<feature type="compositionally biased region" description="Pro residues" evidence="1">
    <location>
        <begin position="297"/>
        <end position="313"/>
    </location>
</feature>
<accession>A0A0U9HJQ7</accession>
<protein>
    <submittedName>
        <fullName evidence="3">Uncharacterized protein</fullName>
    </submittedName>
</protein>
<evidence type="ECO:0000313" key="3">
    <source>
        <dbReference type="EMBL" id="GAQ83261.1"/>
    </source>
</evidence>
<keyword evidence="4" id="KW-1185">Reference proteome</keyword>
<sequence>MELRPMYSGARDSASKQARKHSFDLEVKHRVCWLHTSFSAATLISVSLSFLYSCTAADTRGIDVGSLAPHIVQPEDAESSQGDPSWHTLPSEPGLQSAYLTAPSKGKGPGFNIWGPGSRSWGRDVAPNVKRRTLERRRLLQASGSSGSCHYVVVGGTTQSTISTAVCASTTFGSAEPFVACCTIQCANSAGSPALCACTGYSDEAVTCSGSLPLAGCCSHAAGASQANPPALSTGAPVPTVAPNLTPTVVPTLSPTVAPTLAPTVVPSLSPSPLVTTGALVISPPSSMPTAASTVAPYPPPAGSPLQPPPSQGPPSNTQPVAPLAPPSNKGGGGANIRTAAAVAAPLFAFVATAAIWAVFAYRYRTRKEAVVRRTILLCTDRDPTPTLPNRGQYRQELVEENLRKMLTSVLAKWDSWNGCSQKTTFPSRGEFGIWKQRFYGKEAEVLLAALLEVDQGFGSQEGYVGVLDRWQQEQASRSYVVAKLCKYVEEAGEGWSKPDLT</sequence>
<keyword evidence="2" id="KW-0472">Membrane</keyword>
<feature type="transmembrane region" description="Helical" evidence="2">
    <location>
        <begin position="343"/>
        <end position="364"/>
    </location>
</feature>
<dbReference type="Proteomes" id="UP000054558">
    <property type="component" value="Unassembled WGS sequence"/>
</dbReference>
<keyword evidence="2" id="KW-0812">Transmembrane</keyword>
<dbReference type="AlphaFoldDB" id="A0A0U9HJQ7"/>
<keyword evidence="2" id="KW-1133">Transmembrane helix</keyword>